<dbReference type="KEGG" id="ehx:EMIHUDRAFT_59366"/>
<dbReference type="Proteomes" id="UP000013827">
    <property type="component" value="Unassembled WGS sequence"/>
</dbReference>
<dbReference type="PROSITE" id="PS50090">
    <property type="entry name" value="MYB_LIKE"/>
    <property type="match status" value="2"/>
</dbReference>
<evidence type="ECO:0000259" key="1">
    <source>
        <dbReference type="PROSITE" id="PS50090"/>
    </source>
</evidence>
<proteinExistence type="predicted"/>
<feature type="domain" description="Myb-like" evidence="1">
    <location>
        <begin position="37"/>
        <end position="88"/>
    </location>
</feature>
<feature type="domain" description="Myb-like" evidence="1">
    <location>
        <begin position="1"/>
        <end position="36"/>
    </location>
</feature>
<feature type="domain" description="HTH myb-type" evidence="2">
    <location>
        <begin position="41"/>
        <end position="90"/>
    </location>
</feature>
<dbReference type="InterPro" id="IPR017930">
    <property type="entry name" value="Myb_dom"/>
</dbReference>
<dbReference type="SUPFAM" id="SSF46689">
    <property type="entry name" value="Homeodomain-like"/>
    <property type="match status" value="1"/>
</dbReference>
<dbReference type="GO" id="GO:0000981">
    <property type="term" value="F:DNA-binding transcription factor activity, RNA polymerase II-specific"/>
    <property type="evidence" value="ECO:0007669"/>
    <property type="project" value="TreeGrafter"/>
</dbReference>
<dbReference type="EnsemblProtists" id="EOD39718">
    <property type="protein sequence ID" value="EOD39718"/>
    <property type="gene ID" value="EMIHUDRAFT_59366"/>
</dbReference>
<sequence length="90" mass="10848">LKRLVAAHGVKNWAQIATELHMRNGKQCRERWRNHLRPELNKGDWTQDEDVTIWSRVQQLGTKWAQISELYMPLRTDNDIKNRWNSIIRK</sequence>
<dbReference type="PaxDb" id="2903-EOD39718"/>
<evidence type="ECO:0000313" key="4">
    <source>
        <dbReference type="Proteomes" id="UP000013827"/>
    </source>
</evidence>
<dbReference type="Gene3D" id="1.10.10.60">
    <property type="entry name" value="Homeodomain-like"/>
    <property type="match status" value="2"/>
</dbReference>
<dbReference type="InterPro" id="IPR050560">
    <property type="entry name" value="MYB_TF"/>
</dbReference>
<protein>
    <submittedName>
        <fullName evidence="3">Uncharacterized protein</fullName>
    </submittedName>
</protein>
<organism evidence="3 4">
    <name type="scientific">Emiliania huxleyi (strain CCMP1516)</name>
    <dbReference type="NCBI Taxonomy" id="280463"/>
    <lineage>
        <taxon>Eukaryota</taxon>
        <taxon>Haptista</taxon>
        <taxon>Haptophyta</taxon>
        <taxon>Prymnesiophyceae</taxon>
        <taxon>Isochrysidales</taxon>
        <taxon>Noelaerhabdaceae</taxon>
        <taxon>Emiliania</taxon>
    </lineage>
</organism>
<dbReference type="PANTHER" id="PTHR45614:SF274">
    <property type="entry name" value="MYB-LIKE DNA-BINDING PROTEIN"/>
    <property type="match status" value="1"/>
</dbReference>
<keyword evidence="4" id="KW-1185">Reference proteome</keyword>
<evidence type="ECO:0000259" key="2">
    <source>
        <dbReference type="PROSITE" id="PS51294"/>
    </source>
</evidence>
<dbReference type="STRING" id="2903.R1DW87"/>
<dbReference type="RefSeq" id="XP_005792147.1">
    <property type="nucleotide sequence ID" value="XM_005792090.1"/>
</dbReference>
<dbReference type="eggNOG" id="KOG0048">
    <property type="taxonomic scope" value="Eukaryota"/>
</dbReference>
<reference evidence="4" key="1">
    <citation type="journal article" date="2013" name="Nature">
        <title>Pan genome of the phytoplankton Emiliania underpins its global distribution.</title>
        <authorList>
            <person name="Read B.A."/>
            <person name="Kegel J."/>
            <person name="Klute M.J."/>
            <person name="Kuo A."/>
            <person name="Lefebvre S.C."/>
            <person name="Maumus F."/>
            <person name="Mayer C."/>
            <person name="Miller J."/>
            <person name="Monier A."/>
            <person name="Salamov A."/>
            <person name="Young J."/>
            <person name="Aguilar M."/>
            <person name="Claverie J.M."/>
            <person name="Frickenhaus S."/>
            <person name="Gonzalez K."/>
            <person name="Herman E.K."/>
            <person name="Lin Y.C."/>
            <person name="Napier J."/>
            <person name="Ogata H."/>
            <person name="Sarno A.F."/>
            <person name="Shmutz J."/>
            <person name="Schroeder D."/>
            <person name="de Vargas C."/>
            <person name="Verret F."/>
            <person name="von Dassow P."/>
            <person name="Valentin K."/>
            <person name="Van de Peer Y."/>
            <person name="Wheeler G."/>
            <person name="Dacks J.B."/>
            <person name="Delwiche C.F."/>
            <person name="Dyhrman S.T."/>
            <person name="Glockner G."/>
            <person name="John U."/>
            <person name="Richards T."/>
            <person name="Worden A.Z."/>
            <person name="Zhang X."/>
            <person name="Grigoriev I.V."/>
            <person name="Allen A.E."/>
            <person name="Bidle K."/>
            <person name="Borodovsky M."/>
            <person name="Bowler C."/>
            <person name="Brownlee C."/>
            <person name="Cock J.M."/>
            <person name="Elias M."/>
            <person name="Gladyshev V.N."/>
            <person name="Groth M."/>
            <person name="Guda C."/>
            <person name="Hadaegh A."/>
            <person name="Iglesias-Rodriguez M.D."/>
            <person name="Jenkins J."/>
            <person name="Jones B.M."/>
            <person name="Lawson T."/>
            <person name="Leese F."/>
            <person name="Lindquist E."/>
            <person name="Lobanov A."/>
            <person name="Lomsadze A."/>
            <person name="Malik S.B."/>
            <person name="Marsh M.E."/>
            <person name="Mackinder L."/>
            <person name="Mock T."/>
            <person name="Mueller-Roeber B."/>
            <person name="Pagarete A."/>
            <person name="Parker M."/>
            <person name="Probert I."/>
            <person name="Quesneville H."/>
            <person name="Raines C."/>
            <person name="Rensing S.A."/>
            <person name="Riano-Pachon D.M."/>
            <person name="Richier S."/>
            <person name="Rokitta S."/>
            <person name="Shiraiwa Y."/>
            <person name="Soanes D.M."/>
            <person name="van der Giezen M."/>
            <person name="Wahlund T.M."/>
            <person name="Williams B."/>
            <person name="Wilson W."/>
            <person name="Wolfe G."/>
            <person name="Wurch L.L."/>
        </authorList>
    </citation>
    <scope>NUCLEOTIDE SEQUENCE</scope>
</reference>
<dbReference type="GO" id="GO:0000978">
    <property type="term" value="F:RNA polymerase II cis-regulatory region sequence-specific DNA binding"/>
    <property type="evidence" value="ECO:0007669"/>
    <property type="project" value="TreeGrafter"/>
</dbReference>
<dbReference type="GeneID" id="17284989"/>
<dbReference type="AlphaFoldDB" id="A0A0D3KVD3"/>
<name>A0A0D3KVD3_EMIH1</name>
<accession>A0A0D3KVD3</accession>
<dbReference type="OMA" id="WGQVAND"/>
<dbReference type="CDD" id="cd00167">
    <property type="entry name" value="SANT"/>
    <property type="match status" value="2"/>
</dbReference>
<dbReference type="InterPro" id="IPR009057">
    <property type="entry name" value="Homeodomain-like_sf"/>
</dbReference>
<evidence type="ECO:0000313" key="3">
    <source>
        <dbReference type="EnsemblProtists" id="EOD39718"/>
    </source>
</evidence>
<dbReference type="InterPro" id="IPR001005">
    <property type="entry name" value="SANT/Myb"/>
</dbReference>
<reference evidence="3" key="2">
    <citation type="submission" date="2024-10" db="UniProtKB">
        <authorList>
            <consortium name="EnsemblProtists"/>
        </authorList>
    </citation>
    <scope>IDENTIFICATION</scope>
</reference>
<dbReference type="Pfam" id="PF13921">
    <property type="entry name" value="Myb_DNA-bind_6"/>
    <property type="match status" value="1"/>
</dbReference>
<feature type="domain" description="HTH myb-type" evidence="2">
    <location>
        <begin position="1"/>
        <end position="40"/>
    </location>
</feature>
<dbReference type="HOGENOM" id="CLU_028567_26_4_1"/>
<dbReference type="PANTHER" id="PTHR45614">
    <property type="entry name" value="MYB PROTEIN-RELATED"/>
    <property type="match status" value="1"/>
</dbReference>
<dbReference type="PROSITE" id="PS51294">
    <property type="entry name" value="HTH_MYB"/>
    <property type="match status" value="2"/>
</dbReference>
<dbReference type="SMART" id="SM00717">
    <property type="entry name" value="SANT"/>
    <property type="match status" value="2"/>
</dbReference>
<dbReference type="GO" id="GO:0005634">
    <property type="term" value="C:nucleus"/>
    <property type="evidence" value="ECO:0007669"/>
    <property type="project" value="TreeGrafter"/>
</dbReference>